<evidence type="ECO:0000313" key="2">
    <source>
        <dbReference type="Proteomes" id="UP000076501"/>
    </source>
</evidence>
<reference evidence="1 2" key="1">
    <citation type="submission" date="2015-09" db="EMBL/GenBank/DDBJ databases">
        <title>Bacillus cereus food isolates.</title>
        <authorList>
            <person name="Boekhorst J."/>
        </authorList>
    </citation>
    <scope>NUCLEOTIDE SEQUENCE [LARGE SCALE GENOMIC DNA]</scope>
    <source>
        <strain evidence="1 2">B4082</strain>
    </source>
</reference>
<dbReference type="Proteomes" id="UP000076501">
    <property type="component" value="Unassembled WGS sequence"/>
</dbReference>
<accession>A0A164HMK3</accession>
<name>A0A164HMK3_BACCE</name>
<dbReference type="AlphaFoldDB" id="A0A164HMK3"/>
<protein>
    <submittedName>
        <fullName evidence="1">Uncharacterized protein</fullName>
    </submittedName>
</protein>
<proteinExistence type="predicted"/>
<dbReference type="EMBL" id="LJKA01000011">
    <property type="protein sequence ID" value="KZD40139.1"/>
    <property type="molecule type" value="Genomic_DNA"/>
</dbReference>
<sequence length="38" mass="4459">MEQVITVSRILREIFKVEYAIEEEAGKRLVIHALNMND</sequence>
<gene>
    <name evidence="1" type="ORF">B4082_0807</name>
</gene>
<comment type="caution">
    <text evidence="1">The sequence shown here is derived from an EMBL/GenBank/DDBJ whole genome shotgun (WGS) entry which is preliminary data.</text>
</comment>
<evidence type="ECO:0000313" key="1">
    <source>
        <dbReference type="EMBL" id="KZD40139.1"/>
    </source>
</evidence>
<organism evidence="1 2">
    <name type="scientific">Bacillus cereus</name>
    <dbReference type="NCBI Taxonomy" id="1396"/>
    <lineage>
        <taxon>Bacteria</taxon>
        <taxon>Bacillati</taxon>
        <taxon>Bacillota</taxon>
        <taxon>Bacilli</taxon>
        <taxon>Bacillales</taxon>
        <taxon>Bacillaceae</taxon>
        <taxon>Bacillus</taxon>
        <taxon>Bacillus cereus group</taxon>
    </lineage>
</organism>